<evidence type="ECO:0000313" key="2">
    <source>
        <dbReference type="EMBL" id="KAJ7193814.1"/>
    </source>
</evidence>
<dbReference type="Proteomes" id="UP001219525">
    <property type="component" value="Unassembled WGS sequence"/>
</dbReference>
<feature type="compositionally biased region" description="Basic and acidic residues" evidence="1">
    <location>
        <begin position="51"/>
        <end position="69"/>
    </location>
</feature>
<protein>
    <submittedName>
        <fullName evidence="2">Uncharacterized protein</fullName>
    </submittedName>
</protein>
<dbReference type="EMBL" id="JARJCW010000104">
    <property type="protein sequence ID" value="KAJ7193814.1"/>
    <property type="molecule type" value="Genomic_DNA"/>
</dbReference>
<evidence type="ECO:0000313" key="3">
    <source>
        <dbReference type="Proteomes" id="UP001219525"/>
    </source>
</evidence>
<comment type="caution">
    <text evidence="2">The sequence shown here is derived from an EMBL/GenBank/DDBJ whole genome shotgun (WGS) entry which is preliminary data.</text>
</comment>
<evidence type="ECO:0000256" key="1">
    <source>
        <dbReference type="SAM" id="MobiDB-lite"/>
    </source>
</evidence>
<sequence>MTPPTSRCLAKASLRGTEGIGRISSHPSLILTLEQSTRLRTKNSLGYPDPRTSDEQVDKEGRHPPDKQKRSWRQGSPNIFLSALGDNKSTNRRRRSHVAVGSNAGRSVILKDRTLSHAGILIKWVKKLPRVSNTINEGRIAFAEKHLSMFPQDLTYGYYNLKKRHGDTKRHLKFLNWAIRMDIVFDFNAATLKNCRGNIQSSNALRGNRTPGGSNYGLRNAGNDPGYHYPINAVAFDKGAKSYRAYYVVSNHSHGGFLTLLAWSPELRPLLLCSRPVAEPIRVRPAAGKRVPGRHKLIKVDSTKLIPPGDGQRCDVLCAMFPGTAAAACISMHSIALAKLPTARKARGPAHDFFLSYPYLLTWTANQVDVWRVSNSSDLTHIATLDGYVTKDFGPAPIIDHARGLLILPEPIRVGPPRLCVFTLRDGKLARDIELYGRLAYVDIQYRQADGHALVLLVAAASPYERTIVEVDVTGVSSNILSAVSLPSEYEGAPTPLLEPISFGKSGGIISASTTQWLGKVDLQYWQAGPSTGDRQRTKTLELLPGLESCTSMQPRRRLAINDSTVVLCTHESAGPAITEQTSVRSLDTASLAVRWTAKPIPGEVMTLHHVPSRNAVVLSAAHDVTNHDDERRESLQIRTVVVVLDARTGDWRAMHAVDCDAQGGYVVDCLVSPDGDNPTLGLAWDNGDILTVDLDKFIADGFEREGGGERARTLALFPAELIAASIGRKEIIAVAGVKKHPVISEGGNEDDIPDWPEEEGRVMFAKW</sequence>
<feature type="region of interest" description="Disordered" evidence="1">
    <location>
        <begin position="41"/>
        <end position="96"/>
    </location>
</feature>
<keyword evidence="3" id="KW-1185">Reference proteome</keyword>
<gene>
    <name evidence="2" type="ORF">GGX14DRAFT_405182</name>
</gene>
<proteinExistence type="predicted"/>
<accession>A0AAD6Y2R6</accession>
<name>A0AAD6Y2R6_9AGAR</name>
<dbReference type="AlphaFoldDB" id="A0AAD6Y2R6"/>
<reference evidence="2" key="1">
    <citation type="submission" date="2023-03" db="EMBL/GenBank/DDBJ databases">
        <title>Massive genome expansion in bonnet fungi (Mycena s.s.) driven by repeated elements and novel gene families across ecological guilds.</title>
        <authorList>
            <consortium name="Lawrence Berkeley National Laboratory"/>
            <person name="Harder C.B."/>
            <person name="Miyauchi S."/>
            <person name="Viragh M."/>
            <person name="Kuo A."/>
            <person name="Thoen E."/>
            <person name="Andreopoulos B."/>
            <person name="Lu D."/>
            <person name="Skrede I."/>
            <person name="Drula E."/>
            <person name="Henrissat B."/>
            <person name="Morin E."/>
            <person name="Kohler A."/>
            <person name="Barry K."/>
            <person name="LaButti K."/>
            <person name="Morin E."/>
            <person name="Salamov A."/>
            <person name="Lipzen A."/>
            <person name="Mereny Z."/>
            <person name="Hegedus B."/>
            <person name="Baldrian P."/>
            <person name="Stursova M."/>
            <person name="Weitz H."/>
            <person name="Taylor A."/>
            <person name="Grigoriev I.V."/>
            <person name="Nagy L.G."/>
            <person name="Martin F."/>
            <person name="Kauserud H."/>
        </authorList>
    </citation>
    <scope>NUCLEOTIDE SEQUENCE</scope>
    <source>
        <strain evidence="2">9144</strain>
    </source>
</reference>
<organism evidence="2 3">
    <name type="scientific">Mycena pura</name>
    <dbReference type="NCBI Taxonomy" id="153505"/>
    <lineage>
        <taxon>Eukaryota</taxon>
        <taxon>Fungi</taxon>
        <taxon>Dikarya</taxon>
        <taxon>Basidiomycota</taxon>
        <taxon>Agaricomycotina</taxon>
        <taxon>Agaricomycetes</taxon>
        <taxon>Agaricomycetidae</taxon>
        <taxon>Agaricales</taxon>
        <taxon>Marasmiineae</taxon>
        <taxon>Mycenaceae</taxon>
        <taxon>Mycena</taxon>
    </lineage>
</organism>